<keyword evidence="2" id="KW-1185">Reference proteome</keyword>
<accession>A0ACC2JTT3</accession>
<proteinExistence type="predicted"/>
<comment type="caution">
    <text evidence="1">The sequence shown here is derived from an EMBL/GenBank/DDBJ whole genome shotgun (WGS) entry which is preliminary data.</text>
</comment>
<reference evidence="1" key="1">
    <citation type="submission" date="2022-12" db="EMBL/GenBank/DDBJ databases">
        <title>Genome Sequence of Lasiodiplodia mahajangana.</title>
        <authorList>
            <person name="Buettner E."/>
        </authorList>
    </citation>
    <scope>NUCLEOTIDE SEQUENCE</scope>
    <source>
        <strain evidence="1">VT137</strain>
    </source>
</reference>
<organism evidence="1 2">
    <name type="scientific">Lasiodiplodia mahajangana</name>
    <dbReference type="NCBI Taxonomy" id="1108764"/>
    <lineage>
        <taxon>Eukaryota</taxon>
        <taxon>Fungi</taxon>
        <taxon>Dikarya</taxon>
        <taxon>Ascomycota</taxon>
        <taxon>Pezizomycotina</taxon>
        <taxon>Dothideomycetes</taxon>
        <taxon>Dothideomycetes incertae sedis</taxon>
        <taxon>Botryosphaeriales</taxon>
        <taxon>Botryosphaeriaceae</taxon>
        <taxon>Lasiodiplodia</taxon>
    </lineage>
</organism>
<evidence type="ECO:0000313" key="2">
    <source>
        <dbReference type="Proteomes" id="UP001153332"/>
    </source>
</evidence>
<dbReference type="EMBL" id="JAPUUL010000392">
    <property type="protein sequence ID" value="KAJ8130941.1"/>
    <property type="molecule type" value="Genomic_DNA"/>
</dbReference>
<gene>
    <name evidence="1" type="ORF">O1611_g2679</name>
</gene>
<sequence length="77" mass="7799">MLNDGGGGATFNAPGIALGETGTIRPAREWQARIGPPEVARGSSGQKPGQGGDEVDTGWGDAMRIKGQADIPRGQPG</sequence>
<dbReference type="Proteomes" id="UP001153332">
    <property type="component" value="Unassembled WGS sequence"/>
</dbReference>
<evidence type="ECO:0000313" key="1">
    <source>
        <dbReference type="EMBL" id="KAJ8130941.1"/>
    </source>
</evidence>
<protein>
    <submittedName>
        <fullName evidence="1">Uncharacterized protein</fullName>
    </submittedName>
</protein>
<name>A0ACC2JTT3_9PEZI</name>